<evidence type="ECO:0000313" key="4">
    <source>
        <dbReference type="Proteomes" id="UP000015503"/>
    </source>
</evidence>
<dbReference type="KEGG" id="pre:PCA10_28770"/>
<name>S6BHM7_METRE</name>
<dbReference type="RefSeq" id="WP_016492801.1">
    <property type="nucleotide sequence ID" value="NC_021499.1"/>
</dbReference>
<evidence type="ECO:0000313" key="3">
    <source>
        <dbReference type="EMBL" id="BAN48633.1"/>
    </source>
</evidence>
<sequence length="78" mass="8810">MRKPDPLEIPQHLINQARLYAPGRTDLDAVCHLLAEYPNLASEVRKLRSRVAELDREGADFDSRLEALQAACRAILDL</sequence>
<dbReference type="HOGENOM" id="CLU_2651761_0_0_6"/>
<dbReference type="EMBL" id="AP013068">
    <property type="protein sequence ID" value="BAN48621.1"/>
    <property type="molecule type" value="Genomic_DNA"/>
</dbReference>
<reference evidence="1 4" key="1">
    <citation type="journal article" date="2013" name="Genome Announc.">
        <title>Complete Genome Sequence of the Carbazole Degrader Pseudomonas resinovorans Strain CA10 (NBRC 106553).</title>
        <authorList>
            <person name="Shintani M."/>
            <person name="Hosoyama A."/>
            <person name="Ohji S."/>
            <person name="Tsuchikane K."/>
            <person name="Takarada H."/>
            <person name="Yamazoe A."/>
            <person name="Fujita N."/>
            <person name="Nojiri H."/>
        </authorList>
    </citation>
    <scope>NUCLEOTIDE SEQUENCE [LARGE SCALE GENOMIC DNA]</scope>
    <source>
        <strain evidence="1 4">NBRC 106553</strain>
    </source>
</reference>
<organism evidence="1 4">
    <name type="scientific">Metapseudomonas resinovorans NBRC 106553</name>
    <dbReference type="NCBI Taxonomy" id="1245471"/>
    <lineage>
        <taxon>Bacteria</taxon>
        <taxon>Pseudomonadati</taxon>
        <taxon>Pseudomonadota</taxon>
        <taxon>Gammaproteobacteria</taxon>
        <taxon>Pseudomonadales</taxon>
        <taxon>Pseudomonadaceae</taxon>
        <taxon>Metapseudomonas</taxon>
    </lineage>
</organism>
<dbReference type="OrthoDB" id="7030694at2"/>
<dbReference type="AlphaFoldDB" id="S6BHM7"/>
<dbReference type="STRING" id="1245471.PCA10_28770"/>
<accession>S6BHM7</accession>
<dbReference type="PATRIC" id="fig|1245471.3.peg.2911"/>
<evidence type="ECO:0000313" key="1">
    <source>
        <dbReference type="EMBL" id="BAN48609.1"/>
    </source>
</evidence>
<dbReference type="KEGG" id="pre:PCA10_28890"/>
<evidence type="ECO:0000313" key="2">
    <source>
        <dbReference type="EMBL" id="BAN48621.1"/>
    </source>
</evidence>
<dbReference type="EMBL" id="AP013068">
    <property type="protein sequence ID" value="BAN48633.1"/>
    <property type="molecule type" value="Genomic_DNA"/>
</dbReference>
<protein>
    <submittedName>
        <fullName evidence="1">Uncharacterized protein</fullName>
    </submittedName>
</protein>
<proteinExistence type="predicted"/>
<dbReference type="Proteomes" id="UP000015503">
    <property type="component" value="Chromosome"/>
</dbReference>
<keyword evidence="4" id="KW-1185">Reference proteome</keyword>
<gene>
    <name evidence="1" type="ORF">PCA10_28770</name>
    <name evidence="2" type="ORF">PCA10_28890</name>
    <name evidence="3" type="ORF">PCA10_29010</name>
</gene>
<dbReference type="KEGG" id="pre:PCA10_29010"/>
<dbReference type="EMBL" id="AP013068">
    <property type="protein sequence ID" value="BAN48609.1"/>
    <property type="molecule type" value="Genomic_DNA"/>
</dbReference>